<gene>
    <name evidence="1" type="ORF">OPT61_g6442</name>
</gene>
<dbReference type="EMBL" id="JAPHNI010000463">
    <property type="protein sequence ID" value="KAJ8110813.1"/>
    <property type="molecule type" value="Genomic_DNA"/>
</dbReference>
<protein>
    <submittedName>
        <fullName evidence="1">Uncharacterized protein</fullName>
    </submittedName>
</protein>
<accession>A0ACC2I6M5</accession>
<reference evidence="1" key="1">
    <citation type="submission" date="2022-11" db="EMBL/GenBank/DDBJ databases">
        <title>Genome Sequence of Boeremia exigua.</title>
        <authorList>
            <person name="Buettner E."/>
        </authorList>
    </citation>
    <scope>NUCLEOTIDE SEQUENCE</scope>
    <source>
        <strain evidence="1">CU02</strain>
    </source>
</reference>
<dbReference type="Proteomes" id="UP001153331">
    <property type="component" value="Unassembled WGS sequence"/>
</dbReference>
<comment type="caution">
    <text evidence="1">The sequence shown here is derived from an EMBL/GenBank/DDBJ whole genome shotgun (WGS) entry which is preliminary data.</text>
</comment>
<evidence type="ECO:0000313" key="2">
    <source>
        <dbReference type="Proteomes" id="UP001153331"/>
    </source>
</evidence>
<name>A0ACC2I6M5_9PLEO</name>
<proteinExistence type="predicted"/>
<organism evidence="1 2">
    <name type="scientific">Boeremia exigua</name>
    <dbReference type="NCBI Taxonomy" id="749465"/>
    <lineage>
        <taxon>Eukaryota</taxon>
        <taxon>Fungi</taxon>
        <taxon>Dikarya</taxon>
        <taxon>Ascomycota</taxon>
        <taxon>Pezizomycotina</taxon>
        <taxon>Dothideomycetes</taxon>
        <taxon>Pleosporomycetidae</taxon>
        <taxon>Pleosporales</taxon>
        <taxon>Pleosporineae</taxon>
        <taxon>Didymellaceae</taxon>
        <taxon>Boeremia</taxon>
    </lineage>
</organism>
<keyword evidence="2" id="KW-1185">Reference proteome</keyword>
<evidence type="ECO:0000313" key="1">
    <source>
        <dbReference type="EMBL" id="KAJ8110813.1"/>
    </source>
</evidence>
<sequence length="975" mass="105869">MWLADKLSGWASDDTKDRLAKRIEKLLEQAQNALNSLVDQINKLKNSISFPDKKPTVKWHSDDPERVEVVADWLDVLPKGLLKADGTPVSGTRWRVSWGQKQDDPNAREEITNDPRFTLTTLKMADLPYVLTICVKVKTLLPVDLKLMKLKEGLDALKDTRTSSFFTKELEEMKGKVFSGLDHVEATAWSDVGADTQTPFLRPPRTVLYGPARAASDAEDPSQGQVTVSGVSAPLWVRIGAAREDDLQLFNQEYTPPELPSTTTSGDAPLPVPVSLKVRLVAPARYHTTATASKTWVKHVSKSAERRDSAWVESTTSVPMVERVKTLDVSMSSLDIKASWATSTPSSSPLVYLVAKNNWYTIDSLNFQTSTGPQRVALLKAPEAIQHGSEVQIAVSDTRIPPGSIAIYKVYIDLASKKLFLSMTSSFEMRPGTTLSTKITPRYRSAISKGGSYQKSRFVVDGVNAPIFASVCIVARDDESKLEAESNSWSLAVPQSTLPRPIISAKAVGASVVVSWIDMVNVPKISIRISPEASWITVDRSKLFYEFPSDQLPTAVTPGAKYVISAFAVKGSAYGVASSLEYVVPALINLDANWSGPSDTSLNSLAANSGITVLQQRSDCSQHSLWATSATGQILYQHSESISWTTQAFDTALVTGSSMTAAYLSPTHQEIYWIANDGSIQARRRQIDPSDVQGTQALWMNVDDFPFATAKIASTANGGSISAVAHDGRIDLWWVNDSGALLKATFTPDPGKWTDASYLVYGEMGPSGDRPSKLAASSTDEVQTDMFWVTPSGRVHGERTFPGSLYGYIYGFWDEGVDAVNASPSSGPVALANASSTRLFWITPDGSVQTALQLRSASGHSAGGKNSWSISIISGHQSASISSELAAVFLNDQDLIVFWFAPDDTLVCARAVSTTAEKTAWQFVVKLPTVKASKTVLEGRKALRKTLAVATLGDKKIGVWYVDVDGNVKSLTWSG</sequence>